<proteinExistence type="predicted"/>
<dbReference type="AlphaFoldDB" id="A0A9Q1QZ90"/>
<evidence type="ECO:0000313" key="2">
    <source>
        <dbReference type="Proteomes" id="UP001152561"/>
    </source>
</evidence>
<sequence>MFHKFKKEKTGVFPSHDDMFLKTHTRKKKNETNEPEWVEPRTKDTWLDIEMWSMGTNKLSLKASHPASTGIGDKNVV</sequence>
<organism evidence="1 2">
    <name type="scientific">Anisodus acutangulus</name>
    <dbReference type="NCBI Taxonomy" id="402998"/>
    <lineage>
        <taxon>Eukaryota</taxon>
        <taxon>Viridiplantae</taxon>
        <taxon>Streptophyta</taxon>
        <taxon>Embryophyta</taxon>
        <taxon>Tracheophyta</taxon>
        <taxon>Spermatophyta</taxon>
        <taxon>Magnoliopsida</taxon>
        <taxon>eudicotyledons</taxon>
        <taxon>Gunneridae</taxon>
        <taxon>Pentapetalae</taxon>
        <taxon>asterids</taxon>
        <taxon>lamiids</taxon>
        <taxon>Solanales</taxon>
        <taxon>Solanaceae</taxon>
        <taxon>Solanoideae</taxon>
        <taxon>Hyoscyameae</taxon>
        <taxon>Anisodus</taxon>
    </lineage>
</organism>
<keyword evidence="2" id="KW-1185">Reference proteome</keyword>
<evidence type="ECO:0000313" key="1">
    <source>
        <dbReference type="EMBL" id="KAJ8533122.1"/>
    </source>
</evidence>
<protein>
    <submittedName>
        <fullName evidence="1">Uncharacterized protein</fullName>
    </submittedName>
</protein>
<dbReference type="EMBL" id="JAJAGQ010000020">
    <property type="protein sequence ID" value="KAJ8533122.1"/>
    <property type="molecule type" value="Genomic_DNA"/>
</dbReference>
<gene>
    <name evidence="1" type="ORF">K7X08_016011</name>
</gene>
<reference evidence="2" key="1">
    <citation type="journal article" date="2023" name="Proc. Natl. Acad. Sci. U.S.A.">
        <title>Genomic and structural basis for evolution of tropane alkaloid biosynthesis.</title>
        <authorList>
            <person name="Wanga Y.-J."/>
            <person name="Taina T."/>
            <person name="Yua J.-Y."/>
            <person name="Lia J."/>
            <person name="Xua B."/>
            <person name="Chenc J."/>
            <person name="D'Auriad J.C."/>
            <person name="Huanga J.-P."/>
            <person name="Huanga S.-X."/>
        </authorList>
    </citation>
    <scope>NUCLEOTIDE SEQUENCE [LARGE SCALE GENOMIC DNA]</scope>
    <source>
        <strain evidence="2">cv. KIB-2019</strain>
    </source>
</reference>
<accession>A0A9Q1QZ90</accession>
<comment type="caution">
    <text evidence="1">The sequence shown here is derived from an EMBL/GenBank/DDBJ whole genome shotgun (WGS) entry which is preliminary data.</text>
</comment>
<name>A0A9Q1QZ90_9SOLA</name>
<dbReference type="OrthoDB" id="1252236at2759"/>
<dbReference type="Proteomes" id="UP001152561">
    <property type="component" value="Unassembled WGS sequence"/>
</dbReference>